<dbReference type="SUPFAM" id="SSF55895">
    <property type="entry name" value="Ribonuclease Rh-like"/>
    <property type="match status" value="1"/>
</dbReference>
<gene>
    <name evidence="4" type="ORF">BSTOLATCC_MIC31351</name>
</gene>
<dbReference type="InterPro" id="IPR033130">
    <property type="entry name" value="RNase_T2_His_AS_2"/>
</dbReference>
<name>A0AAU9J5W3_9CILI</name>
<dbReference type="Proteomes" id="UP001162131">
    <property type="component" value="Unassembled WGS sequence"/>
</dbReference>
<evidence type="ECO:0000256" key="3">
    <source>
        <dbReference type="SAM" id="SignalP"/>
    </source>
</evidence>
<dbReference type="GO" id="GO:0033897">
    <property type="term" value="F:ribonuclease T2 activity"/>
    <property type="evidence" value="ECO:0007669"/>
    <property type="project" value="InterPro"/>
</dbReference>
<dbReference type="PROSITE" id="PS00530">
    <property type="entry name" value="RNASE_T2_1"/>
    <property type="match status" value="1"/>
</dbReference>
<dbReference type="Gene3D" id="3.90.730.10">
    <property type="entry name" value="Ribonuclease T2-like"/>
    <property type="match status" value="1"/>
</dbReference>
<dbReference type="GO" id="GO:0003723">
    <property type="term" value="F:RNA binding"/>
    <property type="evidence" value="ECO:0007669"/>
    <property type="project" value="InterPro"/>
</dbReference>
<dbReference type="EMBL" id="CAJZBQ010000031">
    <property type="protein sequence ID" value="CAG9322326.1"/>
    <property type="molecule type" value="Genomic_DNA"/>
</dbReference>
<sequence length="236" mass="27131">MSPIILLILGLASSSTQECDDPTRHITEDIVMSRSKKKGCEYNNAGPADYYVLSLQWKPSSDCAKTDSCAPGYLTQDFSIHGLWPNRLDGNHPFCCHPTDHFVPSQDLEKELVKYWQSFKDDQLSFWDHEWAKHGTCSLFKTPEDYFRGGLMLFKQVDPEGIFNKFDIQPGESHNVKEYIDALGDDAYPVCRRDKQTGETILSEVRYCFDFAGKLIICQKREEYSCRNGKEIKFRA</sequence>
<dbReference type="PROSITE" id="PS00531">
    <property type="entry name" value="RNASE_T2_2"/>
    <property type="match status" value="1"/>
</dbReference>
<accession>A0AAU9J5W3</accession>
<evidence type="ECO:0000313" key="5">
    <source>
        <dbReference type="Proteomes" id="UP001162131"/>
    </source>
</evidence>
<dbReference type="PANTHER" id="PTHR11240:SF22">
    <property type="entry name" value="RIBONUCLEASE T2"/>
    <property type="match status" value="1"/>
</dbReference>
<organism evidence="4 5">
    <name type="scientific">Blepharisma stoltei</name>
    <dbReference type="NCBI Taxonomy" id="1481888"/>
    <lineage>
        <taxon>Eukaryota</taxon>
        <taxon>Sar</taxon>
        <taxon>Alveolata</taxon>
        <taxon>Ciliophora</taxon>
        <taxon>Postciliodesmatophora</taxon>
        <taxon>Heterotrichea</taxon>
        <taxon>Heterotrichida</taxon>
        <taxon>Blepharismidae</taxon>
        <taxon>Blepharisma</taxon>
    </lineage>
</organism>
<dbReference type="Pfam" id="PF00445">
    <property type="entry name" value="Ribonuclease_T2"/>
    <property type="match status" value="1"/>
</dbReference>
<proteinExistence type="inferred from homology"/>
<dbReference type="GO" id="GO:0005576">
    <property type="term" value="C:extracellular region"/>
    <property type="evidence" value="ECO:0007669"/>
    <property type="project" value="TreeGrafter"/>
</dbReference>
<feature type="chain" id="PRO_5043908391" evidence="3">
    <location>
        <begin position="17"/>
        <end position="236"/>
    </location>
</feature>
<dbReference type="InterPro" id="IPR036430">
    <property type="entry name" value="RNase_T2-like_sf"/>
</dbReference>
<dbReference type="InterPro" id="IPR018188">
    <property type="entry name" value="RNase_T2_His_AS_1"/>
</dbReference>
<dbReference type="InterPro" id="IPR001568">
    <property type="entry name" value="RNase_T2-like"/>
</dbReference>
<protein>
    <submittedName>
        <fullName evidence="4">Uncharacterized protein</fullName>
    </submittedName>
</protein>
<evidence type="ECO:0000256" key="2">
    <source>
        <dbReference type="RuleBase" id="RU004328"/>
    </source>
</evidence>
<dbReference type="PANTHER" id="PTHR11240">
    <property type="entry name" value="RIBONUCLEASE T2"/>
    <property type="match status" value="1"/>
</dbReference>
<dbReference type="GO" id="GO:0006401">
    <property type="term" value="P:RNA catabolic process"/>
    <property type="evidence" value="ECO:0007669"/>
    <property type="project" value="TreeGrafter"/>
</dbReference>
<keyword evidence="3" id="KW-0732">Signal</keyword>
<keyword evidence="5" id="KW-1185">Reference proteome</keyword>
<evidence type="ECO:0000313" key="4">
    <source>
        <dbReference type="EMBL" id="CAG9322326.1"/>
    </source>
</evidence>
<comment type="caution">
    <text evidence="4">The sequence shown here is derived from an EMBL/GenBank/DDBJ whole genome shotgun (WGS) entry which is preliminary data.</text>
</comment>
<dbReference type="AlphaFoldDB" id="A0AAU9J5W3"/>
<comment type="similarity">
    <text evidence="1 2">Belongs to the RNase T2 family.</text>
</comment>
<feature type="signal peptide" evidence="3">
    <location>
        <begin position="1"/>
        <end position="16"/>
    </location>
</feature>
<evidence type="ECO:0000256" key="1">
    <source>
        <dbReference type="ARBA" id="ARBA00007469"/>
    </source>
</evidence>
<reference evidence="4" key="1">
    <citation type="submission" date="2021-09" db="EMBL/GenBank/DDBJ databases">
        <authorList>
            <consortium name="AG Swart"/>
            <person name="Singh M."/>
            <person name="Singh A."/>
            <person name="Seah K."/>
            <person name="Emmerich C."/>
        </authorList>
    </citation>
    <scope>NUCLEOTIDE SEQUENCE</scope>
    <source>
        <strain evidence="4">ATCC30299</strain>
    </source>
</reference>